<dbReference type="InterPro" id="IPR020449">
    <property type="entry name" value="Tscrpt_reg_AraC-type_HTH"/>
</dbReference>
<sequence>MNILLVDDEQLELEQLEYLLKPFFNFKSVYKAKDASRALDIVDKVAIQLAFVDIQLPGKSGLELAKQFKNDYQIKVIMVTAFQSFEYAHQALRMGVEDYITKPLIESELIEVIQPYLQQANLSDMVNQTLETIHNRFDERLTLGEIADDIHVNNAYLSRKFNEELNTNFASYLNNYRIEMAKRMLKESPRMNISQVSETCGFNSQHYFSSLFKKQTGLTPREFRLKDVQI</sequence>
<dbReference type="SUPFAM" id="SSF46689">
    <property type="entry name" value="Homeodomain-like"/>
    <property type="match status" value="2"/>
</dbReference>
<dbReference type="SMART" id="SM00342">
    <property type="entry name" value="HTH_ARAC"/>
    <property type="match status" value="1"/>
</dbReference>
<evidence type="ECO:0000256" key="4">
    <source>
        <dbReference type="PROSITE-ProRule" id="PRU00169"/>
    </source>
</evidence>
<dbReference type="SMART" id="SM00448">
    <property type="entry name" value="REC"/>
    <property type="match status" value="1"/>
</dbReference>
<dbReference type="Proteomes" id="UP000204391">
    <property type="component" value="Chromosome"/>
</dbReference>
<evidence type="ECO:0000256" key="2">
    <source>
        <dbReference type="ARBA" id="ARBA00023125"/>
    </source>
</evidence>
<evidence type="ECO:0000313" key="7">
    <source>
        <dbReference type="EMBL" id="ASN06218.1"/>
    </source>
</evidence>
<dbReference type="Pfam" id="PF12833">
    <property type="entry name" value="HTH_18"/>
    <property type="match status" value="1"/>
</dbReference>
<dbReference type="GO" id="GO:0043565">
    <property type="term" value="F:sequence-specific DNA binding"/>
    <property type="evidence" value="ECO:0007669"/>
    <property type="project" value="InterPro"/>
</dbReference>
<feature type="domain" description="Response regulatory" evidence="6">
    <location>
        <begin position="2"/>
        <end position="117"/>
    </location>
</feature>
<gene>
    <name evidence="7" type="ORF">CFK40_14900</name>
</gene>
<dbReference type="InterPro" id="IPR018062">
    <property type="entry name" value="HTH_AraC-typ_CS"/>
</dbReference>
<dbReference type="Gene3D" id="3.40.50.2300">
    <property type="match status" value="1"/>
</dbReference>
<dbReference type="OrthoDB" id="342399at2"/>
<dbReference type="RefSeq" id="WP_089533170.1">
    <property type="nucleotide sequence ID" value="NZ_CP022437.1"/>
</dbReference>
<dbReference type="PROSITE" id="PS01124">
    <property type="entry name" value="HTH_ARAC_FAMILY_2"/>
    <property type="match status" value="1"/>
</dbReference>
<dbReference type="Gene3D" id="1.10.10.60">
    <property type="entry name" value="Homeodomain-like"/>
    <property type="match status" value="2"/>
</dbReference>
<name>A0A221MEX0_9BACI</name>
<dbReference type="GO" id="GO:0003700">
    <property type="term" value="F:DNA-binding transcription factor activity"/>
    <property type="evidence" value="ECO:0007669"/>
    <property type="project" value="InterPro"/>
</dbReference>
<keyword evidence="3" id="KW-0804">Transcription</keyword>
<dbReference type="EMBL" id="CP022437">
    <property type="protein sequence ID" value="ASN06218.1"/>
    <property type="molecule type" value="Genomic_DNA"/>
</dbReference>
<dbReference type="InterPro" id="IPR011006">
    <property type="entry name" value="CheY-like_superfamily"/>
</dbReference>
<organism evidence="7 8">
    <name type="scientific">Virgibacillus necropolis</name>
    <dbReference type="NCBI Taxonomy" id="163877"/>
    <lineage>
        <taxon>Bacteria</taxon>
        <taxon>Bacillati</taxon>
        <taxon>Bacillota</taxon>
        <taxon>Bacilli</taxon>
        <taxon>Bacillales</taxon>
        <taxon>Bacillaceae</taxon>
        <taxon>Virgibacillus</taxon>
    </lineage>
</organism>
<reference evidence="7 8" key="1">
    <citation type="journal article" date="2003" name="Int. J. Syst. Evol. Microbiol.">
        <title>Virgibacillus carmonensis sp. nov., Virgibacillus necropolis sp. nov. and Virgibacillus picturae sp. nov., three novel species isolated from deteriorated mural paintings, transfer of the species of the genus salibacillus to Virgibacillus, as Virgibacillus marismortui comb. nov. and Virgibacillus salexigens comb. nov., and emended description of the genus Virgibacillus.</title>
        <authorList>
            <person name="Heyrman J."/>
            <person name="Logan N.A."/>
            <person name="Busse H.J."/>
            <person name="Balcaen A."/>
            <person name="Lebbe L."/>
            <person name="Rodriguez-Diaz M."/>
            <person name="Swings J."/>
            <person name="De Vos P."/>
        </authorList>
    </citation>
    <scope>NUCLEOTIDE SEQUENCE [LARGE SCALE GENOMIC DNA]</scope>
    <source>
        <strain evidence="7 8">LMG 19488</strain>
    </source>
</reference>
<dbReference type="PROSITE" id="PS00041">
    <property type="entry name" value="HTH_ARAC_FAMILY_1"/>
    <property type="match status" value="1"/>
</dbReference>
<dbReference type="InterPro" id="IPR018060">
    <property type="entry name" value="HTH_AraC"/>
</dbReference>
<dbReference type="KEGG" id="vne:CFK40_14900"/>
<keyword evidence="4" id="KW-0597">Phosphoprotein</keyword>
<dbReference type="PRINTS" id="PR00032">
    <property type="entry name" value="HTHARAC"/>
</dbReference>
<keyword evidence="2 7" id="KW-0238">DNA-binding</keyword>
<keyword evidence="8" id="KW-1185">Reference proteome</keyword>
<dbReference type="PROSITE" id="PS50110">
    <property type="entry name" value="RESPONSE_REGULATORY"/>
    <property type="match status" value="1"/>
</dbReference>
<dbReference type="Pfam" id="PF00072">
    <property type="entry name" value="Response_reg"/>
    <property type="match status" value="1"/>
</dbReference>
<dbReference type="InterPro" id="IPR001789">
    <property type="entry name" value="Sig_transdc_resp-reg_receiver"/>
</dbReference>
<dbReference type="AlphaFoldDB" id="A0A221MEX0"/>
<proteinExistence type="predicted"/>
<protein>
    <submittedName>
        <fullName evidence="7">DNA-binding response regulator</fullName>
    </submittedName>
</protein>
<dbReference type="PANTHER" id="PTHR43280">
    <property type="entry name" value="ARAC-FAMILY TRANSCRIPTIONAL REGULATOR"/>
    <property type="match status" value="1"/>
</dbReference>
<accession>A0A221MEX0</accession>
<dbReference type="PANTHER" id="PTHR43280:SF2">
    <property type="entry name" value="HTH-TYPE TRANSCRIPTIONAL REGULATOR EXSA"/>
    <property type="match status" value="1"/>
</dbReference>
<keyword evidence="1" id="KW-0805">Transcription regulation</keyword>
<feature type="domain" description="HTH araC/xylS-type" evidence="5">
    <location>
        <begin position="127"/>
        <end position="226"/>
    </location>
</feature>
<dbReference type="InterPro" id="IPR009057">
    <property type="entry name" value="Homeodomain-like_sf"/>
</dbReference>
<dbReference type="GO" id="GO:0000160">
    <property type="term" value="P:phosphorelay signal transduction system"/>
    <property type="evidence" value="ECO:0007669"/>
    <property type="project" value="InterPro"/>
</dbReference>
<feature type="modified residue" description="4-aspartylphosphate" evidence="4">
    <location>
        <position position="53"/>
    </location>
</feature>
<evidence type="ECO:0000313" key="8">
    <source>
        <dbReference type="Proteomes" id="UP000204391"/>
    </source>
</evidence>
<evidence type="ECO:0000256" key="1">
    <source>
        <dbReference type="ARBA" id="ARBA00023015"/>
    </source>
</evidence>
<dbReference type="SUPFAM" id="SSF52172">
    <property type="entry name" value="CheY-like"/>
    <property type="match status" value="1"/>
</dbReference>
<evidence type="ECO:0000256" key="3">
    <source>
        <dbReference type="ARBA" id="ARBA00023163"/>
    </source>
</evidence>
<evidence type="ECO:0000259" key="5">
    <source>
        <dbReference type="PROSITE" id="PS01124"/>
    </source>
</evidence>
<evidence type="ECO:0000259" key="6">
    <source>
        <dbReference type="PROSITE" id="PS50110"/>
    </source>
</evidence>